<evidence type="ECO:0000256" key="1">
    <source>
        <dbReference type="SAM" id="Phobius"/>
    </source>
</evidence>
<comment type="caution">
    <text evidence="2">The sequence shown here is derived from an EMBL/GenBank/DDBJ whole genome shotgun (WGS) entry which is preliminary data.</text>
</comment>
<dbReference type="RefSeq" id="WP_266340453.1">
    <property type="nucleotide sequence ID" value="NZ_JAPKNK010000010.1"/>
</dbReference>
<evidence type="ECO:0000313" key="3">
    <source>
        <dbReference type="Proteomes" id="UP001144805"/>
    </source>
</evidence>
<dbReference type="AlphaFoldDB" id="A0A9X3E483"/>
<evidence type="ECO:0000313" key="2">
    <source>
        <dbReference type="EMBL" id="MCX5571494.1"/>
    </source>
</evidence>
<name>A0A9X3E483_9HYPH</name>
<keyword evidence="1" id="KW-0472">Membrane</keyword>
<organism evidence="2 3">
    <name type="scientific">Kaistia nematophila</name>
    <dbReference type="NCBI Taxonomy" id="2994654"/>
    <lineage>
        <taxon>Bacteria</taxon>
        <taxon>Pseudomonadati</taxon>
        <taxon>Pseudomonadota</taxon>
        <taxon>Alphaproteobacteria</taxon>
        <taxon>Hyphomicrobiales</taxon>
        <taxon>Kaistiaceae</taxon>
        <taxon>Kaistia</taxon>
    </lineage>
</organism>
<reference evidence="2" key="1">
    <citation type="submission" date="2022-11" db="EMBL/GenBank/DDBJ databases">
        <title>Biodiversity and phylogenetic relationships of bacteria.</title>
        <authorList>
            <person name="Machado R.A.R."/>
            <person name="Bhat A."/>
            <person name="Loulou A."/>
            <person name="Kallel S."/>
        </authorList>
    </citation>
    <scope>NUCLEOTIDE SEQUENCE</scope>
    <source>
        <strain evidence="2">K-TC2</strain>
    </source>
</reference>
<sequence length="144" mass="15382">MEKEEQISQRAGMLTPRGAVMVACLALGAIGYFGWQDNKATLADLAQSIVDDNTPGNQLKVDFIHVPIYQAVPFSNALMEFGILPSEFSGYFSLKTKNGAPLSGACSASTADYSVRMVGDGRISMQIPGLAMMDIARCQPNSKG</sequence>
<feature type="transmembrane region" description="Helical" evidence="1">
    <location>
        <begin position="12"/>
        <end position="35"/>
    </location>
</feature>
<keyword evidence="1" id="KW-1133">Transmembrane helix</keyword>
<keyword evidence="3" id="KW-1185">Reference proteome</keyword>
<proteinExistence type="predicted"/>
<gene>
    <name evidence="2" type="ORF">OSH07_20005</name>
</gene>
<protein>
    <submittedName>
        <fullName evidence="2">Uncharacterized protein</fullName>
    </submittedName>
</protein>
<accession>A0A9X3E483</accession>
<keyword evidence="1" id="KW-0812">Transmembrane</keyword>
<dbReference type="EMBL" id="JAPKNK010000010">
    <property type="protein sequence ID" value="MCX5571494.1"/>
    <property type="molecule type" value="Genomic_DNA"/>
</dbReference>
<dbReference type="Proteomes" id="UP001144805">
    <property type="component" value="Unassembled WGS sequence"/>
</dbReference>